<sequence>MPDIDVYRRELAAAFRLAAKFDFNEGICNHFSVQVPGAEERYLFNPYGVHWSEMRPADLLLVDGRGQILEGEGELEATARNIHIAGHRANPRHLCLLHTHMPWATSLTMIEGGRLEMAHQTAARFYGRTAYNDEFGGFASGEKEGERIASSAKSDQKADIVFLAHHGVIVGGPSVATAFDDLYYLDRACRQQVLAMSTGRPLKLIPQQVIESTAREWMTVLDHQAKLHFEALMRIEGL</sequence>
<comment type="caution">
    <text evidence="3">The sequence shown here is derived from an EMBL/GenBank/DDBJ whole genome shotgun (WGS) entry which is preliminary data.</text>
</comment>
<evidence type="ECO:0000259" key="2">
    <source>
        <dbReference type="SMART" id="SM01007"/>
    </source>
</evidence>
<evidence type="ECO:0000313" key="3">
    <source>
        <dbReference type="EMBL" id="PRH87868.1"/>
    </source>
</evidence>
<dbReference type="GO" id="GO:0051015">
    <property type="term" value="F:actin filament binding"/>
    <property type="evidence" value="ECO:0007669"/>
    <property type="project" value="TreeGrafter"/>
</dbReference>
<comment type="similarity">
    <text evidence="1">Belongs to the aldolase class II family.</text>
</comment>
<dbReference type="AlphaFoldDB" id="A0A2S9QES8"/>
<dbReference type="Proteomes" id="UP000237682">
    <property type="component" value="Unassembled WGS sequence"/>
</dbReference>
<dbReference type="EMBL" id="PUEJ01000003">
    <property type="protein sequence ID" value="PRH87868.1"/>
    <property type="molecule type" value="Genomic_DNA"/>
</dbReference>
<dbReference type="InterPro" id="IPR001303">
    <property type="entry name" value="Aldolase_II/adducin_N"/>
</dbReference>
<keyword evidence="4" id="KW-1185">Reference proteome</keyword>
<dbReference type="SUPFAM" id="SSF53639">
    <property type="entry name" value="AraD/HMP-PK domain-like"/>
    <property type="match status" value="1"/>
</dbReference>
<dbReference type="Pfam" id="PF00596">
    <property type="entry name" value="Aldolase_II"/>
    <property type="match status" value="1"/>
</dbReference>
<organism evidence="3 4">
    <name type="scientific">Labrys okinawensis</name>
    <dbReference type="NCBI Taxonomy" id="346911"/>
    <lineage>
        <taxon>Bacteria</taxon>
        <taxon>Pseudomonadati</taxon>
        <taxon>Pseudomonadota</taxon>
        <taxon>Alphaproteobacteria</taxon>
        <taxon>Hyphomicrobiales</taxon>
        <taxon>Xanthobacteraceae</taxon>
        <taxon>Labrys</taxon>
    </lineage>
</organism>
<dbReference type="PANTHER" id="PTHR10672:SF3">
    <property type="entry name" value="PROTEIN HU-LI TAI SHAO"/>
    <property type="match status" value="1"/>
</dbReference>
<dbReference type="InterPro" id="IPR051017">
    <property type="entry name" value="Aldolase-II_Adducin_sf"/>
</dbReference>
<dbReference type="SMART" id="SM01007">
    <property type="entry name" value="Aldolase_II"/>
    <property type="match status" value="1"/>
</dbReference>
<evidence type="ECO:0000313" key="4">
    <source>
        <dbReference type="Proteomes" id="UP000237682"/>
    </source>
</evidence>
<dbReference type="GO" id="GO:0005856">
    <property type="term" value="C:cytoskeleton"/>
    <property type="evidence" value="ECO:0007669"/>
    <property type="project" value="TreeGrafter"/>
</dbReference>
<evidence type="ECO:0000256" key="1">
    <source>
        <dbReference type="ARBA" id="ARBA00037961"/>
    </source>
</evidence>
<dbReference type="NCBIfam" id="NF005068">
    <property type="entry name" value="PRK06486.1"/>
    <property type="match status" value="1"/>
</dbReference>
<name>A0A2S9QES8_9HYPH</name>
<reference evidence="3 4" key="1">
    <citation type="submission" date="2018-02" db="EMBL/GenBank/DDBJ databases">
        <title>Whole genome sequencing of endophytic bacterium.</title>
        <authorList>
            <person name="Eedara R."/>
            <person name="Podile A.R."/>
        </authorList>
    </citation>
    <scope>NUCLEOTIDE SEQUENCE [LARGE SCALE GENOMIC DNA]</scope>
    <source>
        <strain evidence="3 4">RP1T</strain>
    </source>
</reference>
<dbReference type="OrthoDB" id="5291399at2"/>
<protein>
    <submittedName>
        <fullName evidence="3">Aldolase/adducin</fullName>
    </submittedName>
</protein>
<accession>A0A2S9QES8</accession>
<dbReference type="PANTHER" id="PTHR10672">
    <property type="entry name" value="ADDUCIN"/>
    <property type="match status" value="1"/>
</dbReference>
<dbReference type="RefSeq" id="WP_105861536.1">
    <property type="nucleotide sequence ID" value="NZ_PUEJ01000003.1"/>
</dbReference>
<gene>
    <name evidence="3" type="ORF">C5L14_08130</name>
</gene>
<proteinExistence type="inferred from homology"/>
<dbReference type="InterPro" id="IPR036409">
    <property type="entry name" value="Aldolase_II/adducin_N_sf"/>
</dbReference>
<dbReference type="Gene3D" id="3.40.225.10">
    <property type="entry name" value="Class II aldolase/adducin N-terminal domain"/>
    <property type="match status" value="1"/>
</dbReference>
<feature type="domain" description="Class II aldolase/adducin N-terminal" evidence="2">
    <location>
        <begin position="9"/>
        <end position="193"/>
    </location>
</feature>